<gene>
    <name evidence="1" type="ORF">NCTC10571_01432</name>
</gene>
<sequence length="199" mass="21063">MENIRTVHDGIGSRIGDTAISGIGFLAKNTGKLAWKTGKTIGKLSLGTAGILGQGTIGLASGLGRLSINLGYYGGKNVLNSLKYDDWRNPIGKAAKGIYNFSSSLVKYVPEETVYNATKNQLEHRSGKLKLTGRGKVALAGTALFGMVANFNNSNSFKNMGSTDTNITTATPVFQNTKSNKIDFGGATGDLVFALHNNR</sequence>
<dbReference type="RefSeq" id="WP_115151635.1">
    <property type="nucleotide sequence ID" value="NZ_UGPP01000001.1"/>
</dbReference>
<organism evidence="1 2">
    <name type="scientific">Megamonas hypermegale</name>
    <dbReference type="NCBI Taxonomy" id="158847"/>
    <lineage>
        <taxon>Bacteria</taxon>
        <taxon>Bacillati</taxon>
        <taxon>Bacillota</taxon>
        <taxon>Negativicutes</taxon>
        <taxon>Selenomonadales</taxon>
        <taxon>Selenomonadaceae</taxon>
        <taxon>Megamonas</taxon>
    </lineage>
</organism>
<accession>A0A378NTS6</accession>
<name>A0A378NTS6_9FIRM</name>
<protein>
    <submittedName>
        <fullName evidence="1">Uncharacterized protein</fullName>
    </submittedName>
</protein>
<dbReference type="Proteomes" id="UP000255234">
    <property type="component" value="Unassembled WGS sequence"/>
</dbReference>
<evidence type="ECO:0000313" key="1">
    <source>
        <dbReference type="EMBL" id="STY71276.1"/>
    </source>
</evidence>
<evidence type="ECO:0000313" key="2">
    <source>
        <dbReference type="Proteomes" id="UP000255234"/>
    </source>
</evidence>
<dbReference type="AlphaFoldDB" id="A0A378NTS6"/>
<reference evidence="1 2" key="1">
    <citation type="submission" date="2018-06" db="EMBL/GenBank/DDBJ databases">
        <authorList>
            <consortium name="Pathogen Informatics"/>
            <person name="Doyle S."/>
        </authorList>
    </citation>
    <scope>NUCLEOTIDE SEQUENCE [LARGE SCALE GENOMIC DNA]</scope>
    <source>
        <strain evidence="1 2">NCTC10571</strain>
    </source>
</reference>
<proteinExistence type="predicted"/>
<dbReference type="EMBL" id="UGPP01000001">
    <property type="protein sequence ID" value="STY71276.1"/>
    <property type="molecule type" value="Genomic_DNA"/>
</dbReference>